<dbReference type="Pfam" id="PF17855">
    <property type="entry name" value="MCM_lid"/>
    <property type="match status" value="1"/>
</dbReference>
<feature type="region of interest" description="Disordered" evidence="23">
    <location>
        <begin position="743"/>
        <end position="772"/>
    </location>
</feature>
<name>D6WB76_TRICA</name>
<dbReference type="InterPro" id="IPR012340">
    <property type="entry name" value="NA-bd_OB-fold"/>
</dbReference>
<evidence type="ECO:0000256" key="9">
    <source>
        <dbReference type="ARBA" id="ARBA00022801"/>
    </source>
</evidence>
<evidence type="ECO:0000256" key="7">
    <source>
        <dbReference type="ARBA" id="ARBA00022763"/>
    </source>
</evidence>
<dbReference type="Proteomes" id="UP000007266">
    <property type="component" value="Linkage group 2"/>
</dbReference>
<evidence type="ECO:0000256" key="21">
    <source>
        <dbReference type="ARBA" id="ARBA00069557"/>
    </source>
</evidence>
<keyword evidence="26" id="KW-1185">Reference proteome</keyword>
<gene>
    <name evidence="25" type="primary">GLEAN_00312</name>
    <name evidence="25" type="ORF">TcasGA2_TC000312</name>
</gene>
<keyword evidence="14" id="KW-0234">DNA repair</keyword>
<keyword evidence="5" id="KW-0479">Metal-binding</keyword>
<dbReference type="PhylomeDB" id="D6WB76"/>
<dbReference type="GO" id="GO:0003678">
    <property type="term" value="F:DNA helicase activity"/>
    <property type="evidence" value="ECO:0007669"/>
    <property type="project" value="UniProtKB-EC"/>
</dbReference>
<comment type="catalytic activity">
    <reaction evidence="19">
        <text>ATP + H2O = ADP + phosphate + H(+)</text>
        <dbReference type="Rhea" id="RHEA:13065"/>
        <dbReference type="ChEBI" id="CHEBI:15377"/>
        <dbReference type="ChEBI" id="CHEBI:15378"/>
        <dbReference type="ChEBI" id="CHEBI:30616"/>
        <dbReference type="ChEBI" id="CHEBI:43474"/>
        <dbReference type="ChEBI" id="CHEBI:456216"/>
        <dbReference type="EC" id="3.6.4.12"/>
    </reaction>
</comment>
<keyword evidence="15" id="KW-0539">Nucleus</keyword>
<feature type="compositionally biased region" description="Basic and acidic residues" evidence="23">
    <location>
        <begin position="702"/>
        <end position="713"/>
    </location>
</feature>
<evidence type="ECO:0000256" key="8">
    <source>
        <dbReference type="ARBA" id="ARBA00022771"/>
    </source>
</evidence>
<dbReference type="PRINTS" id="PR01657">
    <property type="entry name" value="MCMFAMILY"/>
</dbReference>
<dbReference type="InterPro" id="IPR058768">
    <property type="entry name" value="MCM9_N"/>
</dbReference>
<dbReference type="SUPFAM" id="SSF52540">
    <property type="entry name" value="P-loop containing nucleoside triphosphate hydrolases"/>
    <property type="match status" value="1"/>
</dbReference>
<dbReference type="FunFam" id="2.20.28.10:FF:000019">
    <property type="entry name" value="Dna replication licensing factor mcm9 mini-chromosome maintenance deficient 9 hmcm9 mini-chromosome maintenance deficient domain-containing protein"/>
    <property type="match status" value="1"/>
</dbReference>
<dbReference type="Gene3D" id="3.30.1640.10">
    <property type="entry name" value="mini-chromosome maintenance (MCM) complex, chain A, domain 1"/>
    <property type="match status" value="1"/>
</dbReference>
<dbReference type="GO" id="GO:0016787">
    <property type="term" value="F:hydrolase activity"/>
    <property type="evidence" value="ECO:0007669"/>
    <property type="project" value="UniProtKB-KW"/>
</dbReference>
<dbReference type="STRING" id="7070.D6WB76"/>
<evidence type="ECO:0000256" key="16">
    <source>
        <dbReference type="ARBA" id="ARBA00023254"/>
    </source>
</evidence>
<dbReference type="GO" id="GO:0051321">
    <property type="term" value="P:meiotic cell cycle"/>
    <property type="evidence" value="ECO:0007669"/>
    <property type="project" value="UniProtKB-KW"/>
</dbReference>
<dbReference type="HOGENOM" id="CLU_000995_7_2_1"/>
<evidence type="ECO:0000256" key="18">
    <source>
        <dbReference type="ARBA" id="ARBA00042301"/>
    </source>
</evidence>
<feature type="region of interest" description="Disordered" evidence="23">
    <location>
        <begin position="677"/>
        <end position="713"/>
    </location>
</feature>
<dbReference type="GO" id="GO:0006260">
    <property type="term" value="P:DNA replication"/>
    <property type="evidence" value="ECO:0007669"/>
    <property type="project" value="InterPro"/>
</dbReference>
<dbReference type="PANTHER" id="PTHR11630:SF48">
    <property type="entry name" value="DNA HELICASE MCM9"/>
    <property type="match status" value="1"/>
</dbReference>
<evidence type="ECO:0000256" key="6">
    <source>
        <dbReference type="ARBA" id="ARBA00022741"/>
    </source>
</evidence>
<dbReference type="EMBL" id="KQ971312">
    <property type="protein sequence ID" value="EEZ97925.1"/>
    <property type="molecule type" value="Genomic_DNA"/>
</dbReference>
<dbReference type="Gene3D" id="2.40.50.140">
    <property type="entry name" value="Nucleic acid-binding proteins"/>
    <property type="match status" value="1"/>
</dbReference>
<protein>
    <recommendedName>
        <fullName evidence="17">DNA helicase MCM9</fullName>
        <ecNumber evidence="3">3.6.4.12</ecNumber>
    </recommendedName>
    <alternativeName>
        <fullName evidence="18">Minichromosome maintenance 9</fullName>
    </alternativeName>
    <alternativeName>
        <fullName evidence="21">Probable DNA helicase MCM9</fullName>
    </alternativeName>
</protein>
<evidence type="ECO:0000256" key="2">
    <source>
        <dbReference type="ARBA" id="ARBA00008010"/>
    </source>
</evidence>
<dbReference type="InterPro" id="IPR003593">
    <property type="entry name" value="AAA+_ATPase"/>
</dbReference>
<evidence type="ECO:0000256" key="3">
    <source>
        <dbReference type="ARBA" id="ARBA00012551"/>
    </source>
</evidence>
<evidence type="ECO:0000256" key="13">
    <source>
        <dbReference type="ARBA" id="ARBA00023125"/>
    </source>
</evidence>
<evidence type="ECO:0000256" key="10">
    <source>
        <dbReference type="ARBA" id="ARBA00022806"/>
    </source>
</evidence>
<dbReference type="Pfam" id="PF17207">
    <property type="entry name" value="MCM_OB"/>
    <property type="match status" value="1"/>
</dbReference>
<proteinExistence type="inferred from homology"/>
<dbReference type="Pfam" id="PF26066">
    <property type="entry name" value="MCM9_N"/>
    <property type="match status" value="1"/>
</dbReference>
<dbReference type="Gene3D" id="3.40.50.300">
    <property type="entry name" value="P-loop containing nucleotide triphosphate hydrolases"/>
    <property type="match status" value="1"/>
</dbReference>
<accession>D6WB76</accession>
<keyword evidence="6 22" id="KW-0547">Nucleotide-binding</keyword>
<dbReference type="Pfam" id="PF00493">
    <property type="entry name" value="MCM"/>
    <property type="match status" value="1"/>
</dbReference>
<evidence type="ECO:0000256" key="4">
    <source>
        <dbReference type="ARBA" id="ARBA00022705"/>
    </source>
</evidence>
<dbReference type="OrthoDB" id="271325at2759"/>
<dbReference type="EC" id="3.6.4.12" evidence="3"/>
<evidence type="ECO:0000256" key="22">
    <source>
        <dbReference type="RuleBase" id="RU004070"/>
    </source>
</evidence>
<evidence type="ECO:0000256" key="5">
    <source>
        <dbReference type="ARBA" id="ARBA00022723"/>
    </source>
</evidence>
<evidence type="ECO:0000256" key="11">
    <source>
        <dbReference type="ARBA" id="ARBA00022833"/>
    </source>
</evidence>
<evidence type="ECO:0000256" key="23">
    <source>
        <dbReference type="SAM" id="MobiDB-lite"/>
    </source>
</evidence>
<keyword evidence="16" id="KW-0469">Meiosis</keyword>
<dbReference type="PROSITE" id="PS50051">
    <property type="entry name" value="MCM_2"/>
    <property type="match status" value="1"/>
</dbReference>
<keyword evidence="12 22" id="KW-0067">ATP-binding</keyword>
<dbReference type="SMART" id="SM00350">
    <property type="entry name" value="MCM"/>
    <property type="match status" value="1"/>
</dbReference>
<keyword evidence="4" id="KW-0235">DNA replication</keyword>
<dbReference type="FunFam" id="3.40.50.300:FF:002270">
    <property type="entry name" value="Probable DNA helicase MCM9"/>
    <property type="match status" value="1"/>
</dbReference>
<keyword evidence="9" id="KW-0378">Hydrolase</keyword>
<dbReference type="GO" id="GO:0008270">
    <property type="term" value="F:zinc ion binding"/>
    <property type="evidence" value="ECO:0007669"/>
    <property type="project" value="UniProtKB-KW"/>
</dbReference>
<keyword evidence="11" id="KW-0862">Zinc</keyword>
<dbReference type="SUPFAM" id="SSF50249">
    <property type="entry name" value="Nucleic acid-binding proteins"/>
    <property type="match status" value="1"/>
</dbReference>
<dbReference type="GO" id="GO:0005524">
    <property type="term" value="F:ATP binding"/>
    <property type="evidence" value="ECO:0007669"/>
    <property type="project" value="UniProtKB-KW"/>
</dbReference>
<evidence type="ECO:0000256" key="1">
    <source>
        <dbReference type="ARBA" id="ARBA00004123"/>
    </source>
</evidence>
<dbReference type="InterPro" id="IPR031327">
    <property type="entry name" value="MCM"/>
</dbReference>
<dbReference type="SMART" id="SM00382">
    <property type="entry name" value="AAA"/>
    <property type="match status" value="1"/>
</dbReference>
<feature type="compositionally biased region" description="Basic and acidic residues" evidence="23">
    <location>
        <begin position="680"/>
        <end position="694"/>
    </location>
</feature>
<dbReference type="InterPro" id="IPR001208">
    <property type="entry name" value="MCM_dom"/>
</dbReference>
<reference evidence="25 26" key="2">
    <citation type="journal article" date="2010" name="Nucleic Acids Res.">
        <title>BeetleBase in 2010: revisions to provide comprehensive genomic information for Tribolium castaneum.</title>
        <authorList>
            <person name="Kim H.S."/>
            <person name="Murphy T."/>
            <person name="Xia J."/>
            <person name="Caragea D."/>
            <person name="Park Y."/>
            <person name="Beeman R.W."/>
            <person name="Lorenzen M.D."/>
            <person name="Butcher S."/>
            <person name="Manak J.R."/>
            <person name="Brown S.J."/>
        </authorList>
    </citation>
    <scope>GENOME REANNOTATION</scope>
    <source>
        <strain evidence="25 26">Georgia GA2</strain>
    </source>
</reference>
<organism evidence="25 26">
    <name type="scientific">Tribolium castaneum</name>
    <name type="common">Red flour beetle</name>
    <dbReference type="NCBI Taxonomy" id="7070"/>
    <lineage>
        <taxon>Eukaryota</taxon>
        <taxon>Metazoa</taxon>
        <taxon>Ecdysozoa</taxon>
        <taxon>Arthropoda</taxon>
        <taxon>Hexapoda</taxon>
        <taxon>Insecta</taxon>
        <taxon>Pterygota</taxon>
        <taxon>Neoptera</taxon>
        <taxon>Endopterygota</taxon>
        <taxon>Coleoptera</taxon>
        <taxon>Polyphaga</taxon>
        <taxon>Cucujiformia</taxon>
        <taxon>Tenebrionidae</taxon>
        <taxon>Tenebrionidae incertae sedis</taxon>
        <taxon>Tribolium</taxon>
    </lineage>
</organism>
<dbReference type="Gene3D" id="2.20.28.10">
    <property type="match status" value="1"/>
</dbReference>
<evidence type="ECO:0000256" key="14">
    <source>
        <dbReference type="ARBA" id="ARBA00023204"/>
    </source>
</evidence>
<keyword evidence="13 22" id="KW-0238">DNA-binding</keyword>
<dbReference type="GO" id="GO:0000724">
    <property type="term" value="P:double-strand break repair via homologous recombination"/>
    <property type="evidence" value="ECO:0000318"/>
    <property type="project" value="GO_Central"/>
</dbReference>
<keyword evidence="7" id="KW-0227">DNA damage</keyword>
<dbReference type="InterPro" id="IPR027417">
    <property type="entry name" value="P-loop_NTPase"/>
</dbReference>
<dbReference type="OMA" id="VETAMEC"/>
<dbReference type="InterPro" id="IPR018525">
    <property type="entry name" value="MCM_CS"/>
</dbReference>
<keyword evidence="8" id="KW-0863">Zinc-finger</keyword>
<dbReference type="InterPro" id="IPR033762">
    <property type="entry name" value="MCM_OB"/>
</dbReference>
<dbReference type="PROSITE" id="PS00847">
    <property type="entry name" value="MCM_1"/>
    <property type="match status" value="1"/>
</dbReference>
<sequence length="898" mass="101953">MCDQYLLSYYKDEIIEILKDQDEHKHFSVNVNFVEMSGNEPNLVNDFLREPEKTLEEWNNALKRVETNLLLQFEDLYTIKNNIHCRIYSLPMYPELHRTKFPQNDDVNKFLQVTGTVVRTTQMKMLEYQRQYICTKCKHTMVVTAEYEMKNVITPPRQCTNPEGCKGTTIVNLGELDPTFCKDYQEVKMQETVNKLDIGCMPSSIWVTLEDDLVDSCKPGDNVTVCGLVKRRSSQFIIGGKIDIELVIRANHVHVNNNSSAVLSITPELKDMFQAFWHTYSGTPLAARDMILKSICPELYGLFIVKLAVAVVLAGGSSQHTKSDTGVRVRAEPHLLLVGDPGTGKSQLLRFASKIIPRSVFTTGVGSTAAGLTVTAVMENGEWQLEGGALVMSDGGICCIDEFNTMKEHDRTSIHEAMEQQTISVAKAGIVCKLSTRCSILAATNPKGNLDASQPLHMNVALASPLLSRFDLILLIKDKVDDGWDSQMIDYIFTARENSNSSKLIESINWTIETLQAYFAIIKKNHPMLNDDAHRILSGYYQAQRRKNCRNKSRTTVRLLDSLVRLSQGHARLMFHKEVEIVDAVLAVILVETAMECDSSVFNLNFDTRRDFPLDPEQNYRELAQIVLQELQLNDLLEKEFAKGVCALCPGNANCVHKNTKMFEKIIKVCEPQPSTSKINENEKINTAHNKNSDARPSSSHVNKDKIELDEKDTRKKQIGESITIANEEEIIKNKRNITKNVNKDITEEPVSNKKRNKRENPPNPKRIKLKSKENEIKDDLAALNAMPSVNDIFRMDNEIGVTIEQNKPEETEPSQVPSQRTKTRQFLHKFRFVPKEDRPPIADETTCENLEISFKDVKSSTMLEPEENVKKFKFKKASKHVEMFESLEDLDDLDLDI</sequence>
<evidence type="ECO:0000313" key="26">
    <source>
        <dbReference type="Proteomes" id="UP000007266"/>
    </source>
</evidence>
<dbReference type="eggNOG" id="KOG0477">
    <property type="taxonomic scope" value="Eukaryota"/>
</dbReference>
<evidence type="ECO:0000256" key="15">
    <source>
        <dbReference type="ARBA" id="ARBA00023242"/>
    </source>
</evidence>
<dbReference type="GO" id="GO:0003697">
    <property type="term" value="F:single-stranded DNA binding"/>
    <property type="evidence" value="ECO:0000318"/>
    <property type="project" value="GO_Central"/>
</dbReference>
<evidence type="ECO:0000256" key="12">
    <source>
        <dbReference type="ARBA" id="ARBA00022840"/>
    </source>
</evidence>
<dbReference type="GO" id="GO:0042555">
    <property type="term" value="C:MCM complex"/>
    <property type="evidence" value="ECO:0000318"/>
    <property type="project" value="GO_Central"/>
</dbReference>
<comment type="function">
    <text evidence="20">Probable DNA helicase that may play a role in DNA repair during meiosis.</text>
</comment>
<evidence type="ECO:0000259" key="24">
    <source>
        <dbReference type="PROSITE" id="PS50051"/>
    </source>
</evidence>
<dbReference type="AlphaFoldDB" id="D6WB76"/>
<evidence type="ECO:0000256" key="20">
    <source>
        <dbReference type="ARBA" id="ARBA00059876"/>
    </source>
</evidence>
<comment type="subcellular location">
    <subcellularLocation>
        <location evidence="1">Nucleus</location>
    </subcellularLocation>
</comment>
<comment type="similarity">
    <text evidence="2 22">Belongs to the MCM family.</text>
</comment>
<dbReference type="GO" id="GO:0005634">
    <property type="term" value="C:nucleus"/>
    <property type="evidence" value="ECO:0000318"/>
    <property type="project" value="GO_Central"/>
</dbReference>
<evidence type="ECO:0000256" key="17">
    <source>
        <dbReference type="ARBA" id="ARBA00041085"/>
    </source>
</evidence>
<dbReference type="PANTHER" id="PTHR11630">
    <property type="entry name" value="DNA REPLICATION LICENSING FACTOR MCM FAMILY MEMBER"/>
    <property type="match status" value="1"/>
</dbReference>
<feature type="domain" description="MCM C-terminal AAA(+) ATPase" evidence="24">
    <location>
        <begin position="287"/>
        <end position="492"/>
    </location>
</feature>
<dbReference type="InterPro" id="IPR041562">
    <property type="entry name" value="MCM_lid"/>
</dbReference>
<dbReference type="KEGG" id="tca:659967"/>
<evidence type="ECO:0000256" key="19">
    <source>
        <dbReference type="ARBA" id="ARBA00047995"/>
    </source>
</evidence>
<keyword evidence="10" id="KW-0347">Helicase</keyword>
<evidence type="ECO:0000313" key="25">
    <source>
        <dbReference type="EMBL" id="EEZ97925.1"/>
    </source>
</evidence>
<reference evidence="25 26" key="1">
    <citation type="journal article" date="2008" name="Nature">
        <title>The genome of the model beetle and pest Tribolium castaneum.</title>
        <authorList>
            <consortium name="Tribolium Genome Sequencing Consortium"/>
            <person name="Richards S."/>
            <person name="Gibbs R.A."/>
            <person name="Weinstock G.M."/>
            <person name="Brown S.J."/>
            <person name="Denell R."/>
            <person name="Beeman R.W."/>
            <person name="Gibbs R."/>
            <person name="Beeman R.W."/>
            <person name="Brown S.J."/>
            <person name="Bucher G."/>
            <person name="Friedrich M."/>
            <person name="Grimmelikhuijzen C.J."/>
            <person name="Klingler M."/>
            <person name="Lorenzen M."/>
            <person name="Richards S."/>
            <person name="Roth S."/>
            <person name="Schroder R."/>
            <person name="Tautz D."/>
            <person name="Zdobnov E.M."/>
            <person name="Muzny D."/>
            <person name="Gibbs R.A."/>
            <person name="Weinstock G.M."/>
            <person name="Attaway T."/>
            <person name="Bell S."/>
            <person name="Buhay C.J."/>
            <person name="Chandrabose M.N."/>
            <person name="Chavez D."/>
            <person name="Clerk-Blankenburg K.P."/>
            <person name="Cree A."/>
            <person name="Dao M."/>
            <person name="Davis C."/>
            <person name="Chacko J."/>
            <person name="Dinh H."/>
            <person name="Dugan-Rocha S."/>
            <person name="Fowler G."/>
            <person name="Garner T.T."/>
            <person name="Garnes J."/>
            <person name="Gnirke A."/>
            <person name="Hawes A."/>
            <person name="Hernandez J."/>
            <person name="Hines S."/>
            <person name="Holder M."/>
            <person name="Hume J."/>
            <person name="Jhangiani S.N."/>
            <person name="Joshi V."/>
            <person name="Khan Z.M."/>
            <person name="Jackson L."/>
            <person name="Kovar C."/>
            <person name="Kowis A."/>
            <person name="Lee S."/>
            <person name="Lewis L.R."/>
            <person name="Margolis J."/>
            <person name="Morgan M."/>
            <person name="Nazareth L.V."/>
            <person name="Nguyen N."/>
            <person name="Okwuonu G."/>
            <person name="Parker D."/>
            <person name="Richards S."/>
            <person name="Ruiz S.J."/>
            <person name="Santibanez J."/>
            <person name="Savard J."/>
            <person name="Scherer S.E."/>
            <person name="Schneider B."/>
            <person name="Sodergren E."/>
            <person name="Tautz D."/>
            <person name="Vattahil S."/>
            <person name="Villasana D."/>
            <person name="White C.S."/>
            <person name="Wright R."/>
            <person name="Park Y."/>
            <person name="Beeman R.W."/>
            <person name="Lord J."/>
            <person name="Oppert B."/>
            <person name="Lorenzen M."/>
            <person name="Brown S."/>
            <person name="Wang L."/>
            <person name="Savard J."/>
            <person name="Tautz D."/>
            <person name="Richards S."/>
            <person name="Weinstock G."/>
            <person name="Gibbs R.A."/>
            <person name="Liu Y."/>
            <person name="Worley K."/>
            <person name="Weinstock G."/>
            <person name="Elsik C.G."/>
            <person name="Reese J.T."/>
            <person name="Elhaik E."/>
            <person name="Landan G."/>
            <person name="Graur D."/>
            <person name="Arensburger P."/>
            <person name="Atkinson P."/>
            <person name="Beeman R.W."/>
            <person name="Beidler J."/>
            <person name="Brown S.J."/>
            <person name="Demuth J.P."/>
            <person name="Drury D.W."/>
            <person name="Du Y.Z."/>
            <person name="Fujiwara H."/>
            <person name="Lorenzen M."/>
            <person name="Maselli V."/>
            <person name="Osanai M."/>
            <person name="Park Y."/>
            <person name="Robertson H.M."/>
            <person name="Tu Z."/>
            <person name="Wang J.J."/>
            <person name="Wang S."/>
            <person name="Richards S."/>
            <person name="Song H."/>
            <person name="Zhang L."/>
            <person name="Sodergren E."/>
            <person name="Werner D."/>
            <person name="Stanke M."/>
            <person name="Morgenstern B."/>
            <person name="Solovyev V."/>
            <person name="Kosarev P."/>
            <person name="Brown G."/>
            <person name="Chen H.C."/>
            <person name="Ermolaeva O."/>
            <person name="Hlavina W."/>
            <person name="Kapustin Y."/>
            <person name="Kiryutin B."/>
            <person name="Kitts P."/>
            <person name="Maglott D."/>
            <person name="Pruitt K."/>
            <person name="Sapojnikov V."/>
            <person name="Souvorov A."/>
            <person name="Mackey A.J."/>
            <person name="Waterhouse R.M."/>
            <person name="Wyder S."/>
            <person name="Zdobnov E.M."/>
            <person name="Zdobnov E.M."/>
            <person name="Wyder S."/>
            <person name="Kriventseva E.V."/>
            <person name="Kadowaki T."/>
            <person name="Bork P."/>
            <person name="Aranda M."/>
            <person name="Bao R."/>
            <person name="Beermann A."/>
            <person name="Berns N."/>
            <person name="Bolognesi R."/>
            <person name="Bonneton F."/>
            <person name="Bopp D."/>
            <person name="Brown S.J."/>
            <person name="Bucher G."/>
            <person name="Butts T."/>
            <person name="Chaumot A."/>
            <person name="Denell R.E."/>
            <person name="Ferrier D.E."/>
            <person name="Friedrich M."/>
            <person name="Gordon C.M."/>
            <person name="Jindra M."/>
            <person name="Klingler M."/>
            <person name="Lan Q."/>
            <person name="Lattorff H.M."/>
            <person name="Laudet V."/>
            <person name="von Levetsow C."/>
            <person name="Liu Z."/>
            <person name="Lutz R."/>
            <person name="Lynch J.A."/>
            <person name="da Fonseca R.N."/>
            <person name="Posnien N."/>
            <person name="Reuter R."/>
            <person name="Roth S."/>
            <person name="Savard J."/>
            <person name="Schinko J.B."/>
            <person name="Schmitt C."/>
            <person name="Schoppmeier M."/>
            <person name="Schroder R."/>
            <person name="Shippy T.D."/>
            <person name="Simonnet F."/>
            <person name="Marques-Souza H."/>
            <person name="Tautz D."/>
            <person name="Tomoyasu Y."/>
            <person name="Trauner J."/>
            <person name="Van der Zee M."/>
            <person name="Vervoort M."/>
            <person name="Wittkopp N."/>
            <person name="Wimmer E.A."/>
            <person name="Yang X."/>
            <person name="Jones A.K."/>
            <person name="Sattelle D.B."/>
            <person name="Ebert P.R."/>
            <person name="Nelson D."/>
            <person name="Scott J.G."/>
            <person name="Beeman R.W."/>
            <person name="Muthukrishnan S."/>
            <person name="Kramer K.J."/>
            <person name="Arakane Y."/>
            <person name="Beeman R.W."/>
            <person name="Zhu Q."/>
            <person name="Hogenkamp D."/>
            <person name="Dixit R."/>
            <person name="Oppert B."/>
            <person name="Jiang H."/>
            <person name="Zou Z."/>
            <person name="Marshall J."/>
            <person name="Elpidina E."/>
            <person name="Vinokurov K."/>
            <person name="Oppert C."/>
            <person name="Zou Z."/>
            <person name="Evans J."/>
            <person name="Lu Z."/>
            <person name="Zhao P."/>
            <person name="Sumathipala N."/>
            <person name="Altincicek B."/>
            <person name="Vilcinskas A."/>
            <person name="Williams M."/>
            <person name="Hultmark D."/>
            <person name="Hetru C."/>
            <person name="Jiang H."/>
            <person name="Grimmelikhuijzen C.J."/>
            <person name="Hauser F."/>
            <person name="Cazzamali G."/>
            <person name="Williamson M."/>
            <person name="Park Y."/>
            <person name="Li B."/>
            <person name="Tanaka Y."/>
            <person name="Predel R."/>
            <person name="Neupert S."/>
            <person name="Schachtner J."/>
            <person name="Verleyen P."/>
            <person name="Raible F."/>
            <person name="Bork P."/>
            <person name="Friedrich M."/>
            <person name="Walden K.K."/>
            <person name="Robertson H.M."/>
            <person name="Angeli S."/>
            <person name="Foret S."/>
            <person name="Bucher G."/>
            <person name="Schuetz S."/>
            <person name="Maleszka R."/>
            <person name="Wimmer E.A."/>
            <person name="Beeman R.W."/>
            <person name="Lorenzen M."/>
            <person name="Tomoyasu Y."/>
            <person name="Miller S.C."/>
            <person name="Grossmann D."/>
            <person name="Bucher G."/>
        </authorList>
    </citation>
    <scope>NUCLEOTIDE SEQUENCE [LARGE SCALE GENOMIC DNA]</scope>
    <source>
        <strain evidence="25 26">Georgia GA2</strain>
    </source>
</reference>